<dbReference type="InterPro" id="IPR029058">
    <property type="entry name" value="AB_hydrolase_fold"/>
</dbReference>
<evidence type="ECO:0000313" key="3">
    <source>
        <dbReference type="Proteomes" id="UP000007115"/>
    </source>
</evidence>
<dbReference type="OrthoDB" id="17560at2759"/>
<dbReference type="RefSeq" id="XP_013959295.1">
    <property type="nucleotide sequence ID" value="XM_014103820.1"/>
</dbReference>
<gene>
    <name evidence="2" type="ORF">TRIVIDRAFT_54657</name>
</gene>
<dbReference type="FunCoup" id="G9MK86">
    <property type="interactions" value="257"/>
</dbReference>
<proteinExistence type="predicted"/>
<comment type="caution">
    <text evidence="2">The sequence shown here is derived from an EMBL/GenBank/DDBJ whole genome shotgun (WGS) entry which is preliminary data.</text>
</comment>
<dbReference type="eggNOG" id="KOG3043">
    <property type="taxonomic scope" value="Eukaryota"/>
</dbReference>
<dbReference type="SUPFAM" id="SSF53474">
    <property type="entry name" value="alpha/beta-Hydrolases"/>
    <property type="match status" value="1"/>
</dbReference>
<dbReference type="AlphaFoldDB" id="G9MK86"/>
<evidence type="ECO:0000259" key="1">
    <source>
        <dbReference type="Pfam" id="PF01738"/>
    </source>
</evidence>
<dbReference type="EMBL" id="ABDF02000003">
    <property type="protein sequence ID" value="EHK25080.1"/>
    <property type="molecule type" value="Genomic_DNA"/>
</dbReference>
<dbReference type="HOGENOM" id="CLU_054590_2_1_1"/>
<feature type="domain" description="Dienelactone hydrolase" evidence="1">
    <location>
        <begin position="31"/>
        <end position="252"/>
    </location>
</feature>
<evidence type="ECO:0000313" key="2">
    <source>
        <dbReference type="EMBL" id="EHK25080.1"/>
    </source>
</evidence>
<dbReference type="GO" id="GO:0016787">
    <property type="term" value="F:hydrolase activity"/>
    <property type="evidence" value="ECO:0007669"/>
    <property type="project" value="InterPro"/>
</dbReference>
<dbReference type="VEuPathDB" id="FungiDB:TRIVIDRAFT_54657"/>
<dbReference type="InParanoid" id="G9MK86"/>
<name>G9MK86_HYPVG</name>
<sequence>MASRPLASCCFKGFKHDGETTGKSFKIGNYDAYLATPKDNHNHQGTGILYLSDVFGIWTNSQLMADQYAANGYTTLIIDILNGDGLTEIPGHNFDWMKWLMGGFRDESTPHTNEYVDPAVEEAIKYMRNELNITAIGAVGYCFGAKYVARHSGAEKINVGYMAHPSNVDDDEIKGFQGPLSIAAAEYDDLFPPELRYKTENLLKTKGFPYQMNLFSGVSHGFGVRGDLSNPVFKWSKEQAFVQAIAWFDQYLIGAGKSSS</sequence>
<dbReference type="STRING" id="413071.G9MK86"/>
<dbReference type="InterPro" id="IPR002925">
    <property type="entry name" value="Dienelactn_hydro"/>
</dbReference>
<dbReference type="Pfam" id="PF01738">
    <property type="entry name" value="DLH"/>
    <property type="match status" value="1"/>
</dbReference>
<dbReference type="PANTHER" id="PTHR17630:SF44">
    <property type="entry name" value="PROTEIN AIM2"/>
    <property type="match status" value="1"/>
</dbReference>
<dbReference type="Gene3D" id="3.40.50.1820">
    <property type="entry name" value="alpha/beta hydrolase"/>
    <property type="match status" value="1"/>
</dbReference>
<accession>G9MK86</accession>
<dbReference type="PANTHER" id="PTHR17630">
    <property type="entry name" value="DIENELACTONE HYDROLASE"/>
    <property type="match status" value="1"/>
</dbReference>
<keyword evidence="3" id="KW-1185">Reference proteome</keyword>
<protein>
    <recommendedName>
        <fullName evidence="1">Dienelactone hydrolase domain-containing protein</fullName>
    </recommendedName>
</protein>
<dbReference type="OMA" id="CERVGAI"/>
<dbReference type="Proteomes" id="UP000007115">
    <property type="component" value="Unassembled WGS sequence"/>
</dbReference>
<organism evidence="2 3">
    <name type="scientific">Hypocrea virens (strain Gv29-8 / FGSC 10586)</name>
    <name type="common">Gliocladium virens</name>
    <name type="synonym">Trichoderma virens</name>
    <dbReference type="NCBI Taxonomy" id="413071"/>
    <lineage>
        <taxon>Eukaryota</taxon>
        <taxon>Fungi</taxon>
        <taxon>Dikarya</taxon>
        <taxon>Ascomycota</taxon>
        <taxon>Pezizomycotina</taxon>
        <taxon>Sordariomycetes</taxon>
        <taxon>Hypocreomycetidae</taxon>
        <taxon>Hypocreales</taxon>
        <taxon>Hypocreaceae</taxon>
        <taxon>Trichoderma</taxon>
    </lineage>
</organism>
<dbReference type="GeneID" id="25795448"/>
<reference evidence="2 3" key="1">
    <citation type="journal article" date="2011" name="Genome Biol.">
        <title>Comparative genome sequence analysis underscores mycoparasitism as the ancestral life style of Trichoderma.</title>
        <authorList>
            <person name="Kubicek C.P."/>
            <person name="Herrera-Estrella A."/>
            <person name="Seidl-Seiboth V."/>
            <person name="Martinez D.A."/>
            <person name="Druzhinina I.S."/>
            <person name="Thon M."/>
            <person name="Zeilinger S."/>
            <person name="Casas-Flores S."/>
            <person name="Horwitz B.A."/>
            <person name="Mukherjee P.K."/>
            <person name="Mukherjee M."/>
            <person name="Kredics L."/>
            <person name="Alcaraz L.D."/>
            <person name="Aerts A."/>
            <person name="Antal Z."/>
            <person name="Atanasova L."/>
            <person name="Cervantes-Badillo M.G."/>
            <person name="Challacombe J."/>
            <person name="Chertkov O."/>
            <person name="McCluskey K."/>
            <person name="Coulpier F."/>
            <person name="Deshpande N."/>
            <person name="von Doehren H."/>
            <person name="Ebbole D.J."/>
            <person name="Esquivel-Naranjo E.U."/>
            <person name="Fekete E."/>
            <person name="Flipphi M."/>
            <person name="Glaser F."/>
            <person name="Gomez-Rodriguez E.Y."/>
            <person name="Gruber S."/>
            <person name="Han C."/>
            <person name="Henrissat B."/>
            <person name="Hermosa R."/>
            <person name="Hernandez-Onate M."/>
            <person name="Karaffa L."/>
            <person name="Kosti I."/>
            <person name="Le Crom S."/>
            <person name="Lindquist E."/>
            <person name="Lucas S."/>
            <person name="Luebeck M."/>
            <person name="Luebeck P.S."/>
            <person name="Margeot A."/>
            <person name="Metz B."/>
            <person name="Misra M."/>
            <person name="Nevalainen H."/>
            <person name="Omann M."/>
            <person name="Packer N."/>
            <person name="Perrone G."/>
            <person name="Uresti-Rivera E.E."/>
            <person name="Salamov A."/>
            <person name="Schmoll M."/>
            <person name="Seiboth B."/>
            <person name="Shapiro H."/>
            <person name="Sukno S."/>
            <person name="Tamayo-Ramos J.A."/>
            <person name="Tisch D."/>
            <person name="Wiest A."/>
            <person name="Wilkinson H.H."/>
            <person name="Zhang M."/>
            <person name="Coutinho P.M."/>
            <person name="Kenerley C.M."/>
            <person name="Monte E."/>
            <person name="Baker S.E."/>
            <person name="Grigoriev I.V."/>
        </authorList>
    </citation>
    <scope>NUCLEOTIDE SEQUENCE [LARGE SCALE GENOMIC DNA]</scope>
    <source>
        <strain evidence="3">Gv29-8 / FGSC 10586</strain>
    </source>
</reference>